<dbReference type="AlphaFoldDB" id="A0A084GBG4"/>
<dbReference type="PANTHER" id="PTHR47663">
    <property type="entry name" value="XYLANOLYTIC TRANSCRIPTIONAL ACTIVATOR XLNR-RELATED"/>
    <property type="match status" value="1"/>
</dbReference>
<dbReference type="GO" id="GO:0000981">
    <property type="term" value="F:DNA-binding transcription factor activity, RNA polymerase II-specific"/>
    <property type="evidence" value="ECO:0007669"/>
    <property type="project" value="InterPro"/>
</dbReference>
<dbReference type="CDD" id="cd12148">
    <property type="entry name" value="fungal_TF_MHR"/>
    <property type="match status" value="1"/>
</dbReference>
<dbReference type="Proteomes" id="UP000028545">
    <property type="component" value="Unassembled WGS sequence"/>
</dbReference>
<protein>
    <recommendedName>
        <fullName evidence="7">Zn(2)-C6 fungal-type domain-containing protein</fullName>
    </recommendedName>
</protein>
<evidence type="ECO:0000256" key="5">
    <source>
        <dbReference type="ARBA" id="ARBA00023242"/>
    </source>
</evidence>
<dbReference type="PROSITE" id="PS00463">
    <property type="entry name" value="ZN2_CY6_FUNGAL_1"/>
    <property type="match status" value="1"/>
</dbReference>
<dbReference type="InterPro" id="IPR001138">
    <property type="entry name" value="Zn2Cys6_DnaBD"/>
</dbReference>
<feature type="compositionally biased region" description="Polar residues" evidence="6">
    <location>
        <begin position="93"/>
        <end position="109"/>
    </location>
</feature>
<dbReference type="CDD" id="cd00067">
    <property type="entry name" value="GAL4"/>
    <property type="match status" value="1"/>
</dbReference>
<gene>
    <name evidence="8" type="ORF">SAPIO_CDS2750</name>
</gene>
<evidence type="ECO:0000256" key="1">
    <source>
        <dbReference type="ARBA" id="ARBA00022833"/>
    </source>
</evidence>
<dbReference type="GO" id="GO:0003677">
    <property type="term" value="F:DNA binding"/>
    <property type="evidence" value="ECO:0007669"/>
    <property type="project" value="UniProtKB-KW"/>
</dbReference>
<dbReference type="KEGG" id="sapo:SAPIO_CDS2750"/>
<dbReference type="HOGENOM" id="CLU_008244_1_0_1"/>
<dbReference type="GO" id="GO:0008270">
    <property type="term" value="F:zinc ion binding"/>
    <property type="evidence" value="ECO:0007669"/>
    <property type="project" value="InterPro"/>
</dbReference>
<evidence type="ECO:0000256" key="3">
    <source>
        <dbReference type="ARBA" id="ARBA00023125"/>
    </source>
</evidence>
<dbReference type="Pfam" id="PF00172">
    <property type="entry name" value="Zn_clus"/>
    <property type="match status" value="1"/>
</dbReference>
<keyword evidence="5" id="KW-0539">Nucleus</keyword>
<evidence type="ECO:0000313" key="8">
    <source>
        <dbReference type="EMBL" id="KEZ44676.1"/>
    </source>
</evidence>
<feature type="region of interest" description="Disordered" evidence="6">
    <location>
        <begin position="773"/>
        <end position="795"/>
    </location>
</feature>
<dbReference type="PROSITE" id="PS50048">
    <property type="entry name" value="ZN2_CY6_FUNGAL_2"/>
    <property type="match status" value="1"/>
</dbReference>
<dbReference type="OMA" id="QYVPPVW"/>
<dbReference type="InterPro" id="IPR036864">
    <property type="entry name" value="Zn2-C6_fun-type_DNA-bd_sf"/>
</dbReference>
<dbReference type="SUPFAM" id="SSF57701">
    <property type="entry name" value="Zn2/Cys6 DNA-binding domain"/>
    <property type="match status" value="1"/>
</dbReference>
<dbReference type="RefSeq" id="XP_016644475.1">
    <property type="nucleotide sequence ID" value="XM_016785693.1"/>
</dbReference>
<dbReference type="OrthoDB" id="5284003at2759"/>
<feature type="region of interest" description="Disordered" evidence="6">
    <location>
        <begin position="32"/>
        <end position="109"/>
    </location>
</feature>
<reference evidence="8 9" key="1">
    <citation type="journal article" date="2014" name="Genome Announc.">
        <title>Draft genome sequence of the pathogenic fungus Scedosporium apiospermum.</title>
        <authorList>
            <person name="Vandeputte P."/>
            <person name="Ghamrawi S."/>
            <person name="Rechenmann M."/>
            <person name="Iltis A."/>
            <person name="Giraud S."/>
            <person name="Fleury M."/>
            <person name="Thornton C."/>
            <person name="Delhaes L."/>
            <person name="Meyer W."/>
            <person name="Papon N."/>
            <person name="Bouchara J.P."/>
        </authorList>
    </citation>
    <scope>NUCLEOTIDE SEQUENCE [LARGE SCALE GENOMIC DNA]</scope>
    <source>
        <strain evidence="8 9">IHEM 14462</strain>
    </source>
</reference>
<dbReference type="InterPro" id="IPR051439">
    <property type="entry name" value="XlnR/Xlr1"/>
</dbReference>
<feature type="compositionally biased region" description="Polar residues" evidence="6">
    <location>
        <begin position="775"/>
        <end position="784"/>
    </location>
</feature>
<keyword evidence="9" id="KW-1185">Reference proteome</keyword>
<feature type="domain" description="Zn(2)-C6 fungal-type" evidence="7">
    <location>
        <begin position="184"/>
        <end position="213"/>
    </location>
</feature>
<dbReference type="Gene3D" id="4.10.240.10">
    <property type="entry name" value="Zn(2)-C6 fungal-type DNA-binding domain"/>
    <property type="match status" value="1"/>
</dbReference>
<sequence>MADSPPSPNQQAYHAYASNGLQVLQAATNAHQAIFHDGQSQELEQHHDLQQAAQQAAAQQHLQQHEHHEHQQQQDDEQHQSQQPEDAKPIVTTMPQTPNQQHLTLPPGISSSPARIISDPAALAAVAAAAGAQDAFAPDALTQEALAQEALAARAAAAAAAAVPIPRVSRDPSVNPKLTRLSRACDNCSQRKVKCDAVRPCKPCVDLNLECTNNRVVKRRGPPNKAVEAIRLKKRLSEVAAQEMGLTGVGVGVGVGGLQQLGYSGSTPHSAAQALVSIAGVNETGIHLDGEAIAPRPILEALVDDFFTYIHPLCPFPHQPTFQAAFVNRDDRTDPEFLALLASMIGALVASFPRTARAHLKNQQSMHIFPRATVMIDKCRDIALQARGVKWPSKQPKTLNDAATSYFLALSASYTLQVNVFRLHMTEALGLINELGFERPKHPNEGPTYGNDISAPAPDKLPFNHIKDQVGKRIFWCIFLGVRSLFQLGGSAANLFILPPTPAFPYPARPAAADDKDIQANEVLQQEPGTTTLMTGFSLACDIYMTMNPIVSVEMSYGFDSLKWPDQRGMLKDSLLAAKATLDNLPPELQLISPDPTAAGITLFDDQGLEYVPPGNADAPPLPHDVRQVIKTQPFRRRSLQLEIQKANIFLSQLATRSYFVELYFSRRNVNYDPGIQLLATNGEGTEEENLEIREEETVRVIMTQERDQIVEDLLVVLGAISQRNLEPNGNSLITKIRQVASTLLQSAPCREPLSDQHKEALSSLLAVLTRLEKTSSSGPGNDSMTDKDEEEELSTWASLRDYQMRFSAPDGFPGHL</sequence>
<accession>A0A084GBG4</accession>
<dbReference type="PANTHER" id="PTHR47663:SF1">
    <property type="entry name" value="XYLANOLYTIC TRANSCRIPTIONAL ACTIVATOR XLNR-RELATED"/>
    <property type="match status" value="1"/>
</dbReference>
<dbReference type="GeneID" id="27721822"/>
<keyword evidence="2" id="KW-0805">Transcription regulation</keyword>
<proteinExistence type="predicted"/>
<dbReference type="EMBL" id="JOWA01000087">
    <property type="protein sequence ID" value="KEZ44676.1"/>
    <property type="molecule type" value="Genomic_DNA"/>
</dbReference>
<keyword evidence="4" id="KW-0804">Transcription</keyword>
<keyword evidence="1" id="KW-0862">Zinc</keyword>
<keyword evidence="3" id="KW-0238">DNA-binding</keyword>
<feature type="compositionally biased region" description="Basic and acidic residues" evidence="6">
    <location>
        <begin position="63"/>
        <end position="79"/>
    </location>
</feature>
<organism evidence="8 9">
    <name type="scientific">Pseudallescheria apiosperma</name>
    <name type="common">Scedosporium apiospermum</name>
    <dbReference type="NCBI Taxonomy" id="563466"/>
    <lineage>
        <taxon>Eukaryota</taxon>
        <taxon>Fungi</taxon>
        <taxon>Dikarya</taxon>
        <taxon>Ascomycota</taxon>
        <taxon>Pezizomycotina</taxon>
        <taxon>Sordariomycetes</taxon>
        <taxon>Hypocreomycetidae</taxon>
        <taxon>Microascales</taxon>
        <taxon>Microascaceae</taxon>
        <taxon>Scedosporium</taxon>
    </lineage>
</organism>
<evidence type="ECO:0000256" key="4">
    <source>
        <dbReference type="ARBA" id="ARBA00023163"/>
    </source>
</evidence>
<evidence type="ECO:0000256" key="6">
    <source>
        <dbReference type="SAM" id="MobiDB-lite"/>
    </source>
</evidence>
<evidence type="ECO:0000313" key="9">
    <source>
        <dbReference type="Proteomes" id="UP000028545"/>
    </source>
</evidence>
<dbReference type="VEuPathDB" id="FungiDB:SAPIO_CDS2750"/>
<feature type="compositionally biased region" description="Low complexity" evidence="6">
    <location>
        <begin position="50"/>
        <end position="62"/>
    </location>
</feature>
<comment type="caution">
    <text evidence="8">The sequence shown here is derived from an EMBL/GenBank/DDBJ whole genome shotgun (WGS) entry which is preliminary data.</text>
</comment>
<evidence type="ECO:0000259" key="7">
    <source>
        <dbReference type="PROSITE" id="PS50048"/>
    </source>
</evidence>
<name>A0A084GBG4_PSEDA</name>
<dbReference type="SMART" id="SM00066">
    <property type="entry name" value="GAL4"/>
    <property type="match status" value="1"/>
</dbReference>
<evidence type="ECO:0000256" key="2">
    <source>
        <dbReference type="ARBA" id="ARBA00023015"/>
    </source>
</evidence>